<dbReference type="Pfam" id="PF13187">
    <property type="entry name" value="Fer4_9"/>
    <property type="match status" value="1"/>
</dbReference>
<dbReference type="HAMAP" id="MF_00461">
    <property type="entry name" value="RsxC_RnfC"/>
    <property type="match status" value="1"/>
</dbReference>
<dbReference type="GO" id="GO:0046872">
    <property type="term" value="F:metal ion binding"/>
    <property type="evidence" value="ECO:0007669"/>
    <property type="project" value="UniProtKB-KW"/>
</dbReference>
<comment type="similarity">
    <text evidence="8">Belongs to the 4Fe4S bacterial-type ferredoxin family. RnfC subfamily.</text>
</comment>
<evidence type="ECO:0000256" key="5">
    <source>
        <dbReference type="ARBA" id="ARBA00022982"/>
    </source>
</evidence>
<feature type="binding site" evidence="8">
    <location>
        <position position="366"/>
    </location>
    <ligand>
        <name>[4Fe-4S] cluster</name>
        <dbReference type="ChEBI" id="CHEBI:49883"/>
        <label>1</label>
    </ligand>
</feature>
<dbReference type="PANTHER" id="PTHR43034">
    <property type="entry name" value="ION-TRANSLOCATING OXIDOREDUCTASE COMPLEX SUBUNIT C"/>
    <property type="match status" value="1"/>
</dbReference>
<dbReference type="InterPro" id="IPR017900">
    <property type="entry name" value="4Fe4S_Fe_S_CS"/>
</dbReference>
<evidence type="ECO:0000256" key="6">
    <source>
        <dbReference type="ARBA" id="ARBA00023004"/>
    </source>
</evidence>
<dbReference type="AlphaFoldDB" id="A0A926DE13"/>
<keyword evidence="5 8" id="KW-0249">Electron transport</keyword>
<keyword evidence="1 8" id="KW-0813">Transport</keyword>
<dbReference type="Pfam" id="PF10531">
    <property type="entry name" value="SLBB"/>
    <property type="match status" value="1"/>
</dbReference>
<gene>
    <name evidence="10" type="primary">rsxC</name>
    <name evidence="8" type="synonym">rnfC</name>
    <name evidence="10" type="ORF">H8695_06710</name>
</gene>
<keyword evidence="8" id="KW-0472">Membrane</keyword>
<proteinExistence type="inferred from homology"/>
<dbReference type="GO" id="GO:0009055">
    <property type="term" value="F:electron transfer activity"/>
    <property type="evidence" value="ECO:0007669"/>
    <property type="project" value="InterPro"/>
</dbReference>
<dbReference type="InterPro" id="IPR019554">
    <property type="entry name" value="Soluble_ligand-bd"/>
</dbReference>
<dbReference type="PANTHER" id="PTHR43034:SF2">
    <property type="entry name" value="ION-TRANSLOCATING OXIDOREDUCTASE COMPLEX SUBUNIT C"/>
    <property type="match status" value="1"/>
</dbReference>
<comment type="subcellular location">
    <subcellularLocation>
        <location evidence="8">Cell membrane</location>
        <topology evidence="8">Peripheral membrane protein</topology>
    </subcellularLocation>
</comment>
<dbReference type="Gene3D" id="3.40.50.11540">
    <property type="entry name" value="NADH-ubiquinone oxidoreductase 51kDa subunit"/>
    <property type="match status" value="1"/>
</dbReference>
<dbReference type="Pfam" id="PF13375">
    <property type="entry name" value="RnfC_N"/>
    <property type="match status" value="1"/>
</dbReference>
<dbReference type="InterPro" id="IPR010208">
    <property type="entry name" value="Ion_transpt_RnfC/RsxC"/>
</dbReference>
<dbReference type="GO" id="GO:0022900">
    <property type="term" value="P:electron transport chain"/>
    <property type="evidence" value="ECO:0007669"/>
    <property type="project" value="UniProtKB-UniRule"/>
</dbReference>
<feature type="binding site" evidence="8">
    <location>
        <position position="376"/>
    </location>
    <ligand>
        <name>[4Fe-4S] cluster</name>
        <dbReference type="ChEBI" id="CHEBI:49883"/>
        <label>2</label>
    </ligand>
</feature>
<dbReference type="NCBIfam" id="TIGR01945">
    <property type="entry name" value="rnfC"/>
    <property type="match status" value="1"/>
</dbReference>
<dbReference type="RefSeq" id="WP_249300173.1">
    <property type="nucleotide sequence ID" value="NZ_JACRSP010000002.1"/>
</dbReference>
<accession>A0A926DE13</accession>
<dbReference type="GO" id="GO:0005886">
    <property type="term" value="C:plasma membrane"/>
    <property type="evidence" value="ECO:0007669"/>
    <property type="project" value="UniProtKB-SubCell"/>
</dbReference>
<comment type="subunit">
    <text evidence="8">The complex is composed of six subunits: RnfA, RnfB, RnfC, RnfD, RnfE and RnfG.</text>
</comment>
<keyword evidence="8" id="KW-1003">Cell membrane</keyword>
<feature type="binding site" evidence="8">
    <location>
        <position position="405"/>
    </location>
    <ligand>
        <name>[4Fe-4S] cluster</name>
        <dbReference type="ChEBI" id="CHEBI:49883"/>
        <label>2</label>
    </ligand>
</feature>
<keyword evidence="11" id="KW-1185">Reference proteome</keyword>
<dbReference type="PROSITE" id="PS00198">
    <property type="entry name" value="4FE4S_FER_1"/>
    <property type="match status" value="2"/>
</dbReference>
<keyword evidence="6 8" id="KW-0408">Iron</keyword>
<feature type="binding site" evidence="8">
    <location>
        <position position="372"/>
    </location>
    <ligand>
        <name>[4Fe-4S] cluster</name>
        <dbReference type="ChEBI" id="CHEBI:49883"/>
        <label>1</label>
    </ligand>
</feature>
<comment type="caution">
    <text evidence="10">The sequence shown here is derived from an EMBL/GenBank/DDBJ whole genome shotgun (WGS) entry which is preliminary data.</text>
</comment>
<feature type="domain" description="4Fe-4S ferredoxin-type" evidence="9">
    <location>
        <begin position="357"/>
        <end position="386"/>
    </location>
</feature>
<evidence type="ECO:0000259" key="9">
    <source>
        <dbReference type="PROSITE" id="PS51379"/>
    </source>
</evidence>
<dbReference type="InterPro" id="IPR037225">
    <property type="entry name" value="Nuo51_FMN-bd_sf"/>
</dbReference>
<name>A0A926DE13_9FIRM</name>
<evidence type="ECO:0000256" key="7">
    <source>
        <dbReference type="ARBA" id="ARBA00023014"/>
    </source>
</evidence>
<keyword evidence="8" id="KW-1278">Translocase</keyword>
<keyword evidence="2 8" id="KW-0004">4Fe-4S</keyword>
<dbReference type="InterPro" id="IPR011538">
    <property type="entry name" value="Nuo51_FMN-bd"/>
</dbReference>
<dbReference type="InterPro" id="IPR017896">
    <property type="entry name" value="4Fe4S_Fe-S-bd"/>
</dbReference>
<evidence type="ECO:0000313" key="11">
    <source>
        <dbReference type="Proteomes" id="UP000620366"/>
    </source>
</evidence>
<keyword evidence="4 8" id="KW-0677">Repeat</keyword>
<evidence type="ECO:0000256" key="4">
    <source>
        <dbReference type="ARBA" id="ARBA00022737"/>
    </source>
</evidence>
<dbReference type="Proteomes" id="UP000620366">
    <property type="component" value="Unassembled WGS sequence"/>
</dbReference>
<comment type="cofactor">
    <cofactor evidence="8">
        <name>[4Fe-4S] cluster</name>
        <dbReference type="ChEBI" id="CHEBI:49883"/>
    </cofactor>
    <text evidence="8">Binds 2 [4Fe-4S] clusters per subunit.</text>
</comment>
<dbReference type="NCBIfam" id="NF003454">
    <property type="entry name" value="PRK05035.1"/>
    <property type="match status" value="1"/>
</dbReference>
<dbReference type="SUPFAM" id="SSF142019">
    <property type="entry name" value="Nqo1 FMN-binding domain-like"/>
    <property type="match status" value="1"/>
</dbReference>
<evidence type="ECO:0000256" key="1">
    <source>
        <dbReference type="ARBA" id="ARBA00022448"/>
    </source>
</evidence>
<dbReference type="PROSITE" id="PS51379">
    <property type="entry name" value="4FE4S_FER_2"/>
    <property type="match status" value="1"/>
</dbReference>
<dbReference type="InterPro" id="IPR026902">
    <property type="entry name" value="RnfC_N"/>
</dbReference>
<evidence type="ECO:0000256" key="3">
    <source>
        <dbReference type="ARBA" id="ARBA00022723"/>
    </source>
</evidence>
<keyword evidence="3 8" id="KW-0479">Metal-binding</keyword>
<dbReference type="GO" id="GO:0051539">
    <property type="term" value="F:4 iron, 4 sulfur cluster binding"/>
    <property type="evidence" value="ECO:0007669"/>
    <property type="project" value="UniProtKB-KW"/>
</dbReference>
<sequence>MADTFRGGIHPEYRKDATSGLSIEILPPPARLYFPVLQHIGAPCEPVCKVGDRVAVGQCIADSDAPVSSRIHSSVSGRVVSIEPHLHPNGQRVLTIVVENDFEDRERFPLPPHTDSDPLPDARQTIELMHAAGIVGMGGAGFPAHVKLSSAAGKVDTLLINGAECEPYLTSDHRLMLEHPELIIGGAQILRRCLGLSRATICVEDNKKDAIAALHNLVVSDHSIQIAVLKTKYPQGGEKQIIKAVTGREVPSGKLPVDAGCVVFNVDSVASLCRAWRFGQPVVSRIVTVAGPAIAKPSMFSVRIGTPFSHVIEQAGGFRKDPVKVIMGGPMMGIPQYSLDAPVIKTTSGILGITRRETREADHPSCIHCGRCVRACPMHLMPNYLALYAAADRLDECERLGIMDCIECGSCSYVCPGRMHLVAQFKVKKNLIAERRRAGR</sequence>
<feature type="binding site" evidence="8">
    <location>
        <position position="411"/>
    </location>
    <ligand>
        <name>[4Fe-4S] cluster</name>
        <dbReference type="ChEBI" id="CHEBI:49883"/>
        <label>2</label>
    </ligand>
</feature>
<protein>
    <recommendedName>
        <fullName evidence="8">Ion-translocating oxidoreductase complex subunit C</fullName>
        <ecNumber evidence="8">7.-.-.-</ecNumber>
    </recommendedName>
    <alternativeName>
        <fullName evidence="8">Rnf electron transport complex subunit C</fullName>
    </alternativeName>
</protein>
<comment type="function">
    <text evidence="8">Part of a membrane-bound complex that couples electron transfer with translocation of ions across the membrane.</text>
</comment>
<dbReference type="Gene3D" id="3.30.70.20">
    <property type="match status" value="1"/>
</dbReference>
<feature type="binding site" evidence="8">
    <location>
        <position position="408"/>
    </location>
    <ligand>
        <name>[4Fe-4S] cluster</name>
        <dbReference type="ChEBI" id="CHEBI:49883"/>
        <label>2</label>
    </ligand>
</feature>
<organism evidence="10 11">
    <name type="scientific">Feifania hominis</name>
    <dbReference type="NCBI Taxonomy" id="2763660"/>
    <lineage>
        <taxon>Bacteria</taxon>
        <taxon>Bacillati</taxon>
        <taxon>Bacillota</taxon>
        <taxon>Clostridia</taxon>
        <taxon>Eubacteriales</taxon>
        <taxon>Feifaniaceae</taxon>
        <taxon>Feifania</taxon>
    </lineage>
</organism>
<evidence type="ECO:0000313" key="10">
    <source>
        <dbReference type="EMBL" id="MBC8536383.1"/>
    </source>
</evidence>
<reference evidence="10" key="1">
    <citation type="submission" date="2020-08" db="EMBL/GenBank/DDBJ databases">
        <title>Genome public.</title>
        <authorList>
            <person name="Liu C."/>
            <person name="Sun Q."/>
        </authorList>
    </citation>
    <scope>NUCLEOTIDE SEQUENCE</scope>
    <source>
        <strain evidence="10">BX7</strain>
    </source>
</reference>
<feature type="binding site" evidence="8">
    <location>
        <position position="415"/>
    </location>
    <ligand>
        <name>[4Fe-4S] cluster</name>
        <dbReference type="ChEBI" id="CHEBI:49883"/>
        <label>1</label>
    </ligand>
</feature>
<dbReference type="SUPFAM" id="SSF46548">
    <property type="entry name" value="alpha-helical ferredoxin"/>
    <property type="match status" value="1"/>
</dbReference>
<evidence type="ECO:0000256" key="8">
    <source>
        <dbReference type="HAMAP-Rule" id="MF_00461"/>
    </source>
</evidence>
<dbReference type="EC" id="7.-.-.-" evidence="8"/>
<keyword evidence="7 8" id="KW-0411">Iron-sulfur</keyword>
<evidence type="ECO:0000256" key="2">
    <source>
        <dbReference type="ARBA" id="ARBA00022485"/>
    </source>
</evidence>
<dbReference type="EMBL" id="JACRSP010000002">
    <property type="protein sequence ID" value="MBC8536383.1"/>
    <property type="molecule type" value="Genomic_DNA"/>
</dbReference>
<dbReference type="Pfam" id="PF01512">
    <property type="entry name" value="Complex1_51K"/>
    <property type="match status" value="1"/>
</dbReference>
<dbReference type="Gene3D" id="3.10.20.600">
    <property type="match status" value="1"/>
</dbReference>
<feature type="binding site" evidence="8">
    <location>
        <position position="369"/>
    </location>
    <ligand>
        <name>[4Fe-4S] cluster</name>
        <dbReference type="ChEBI" id="CHEBI:49883"/>
        <label>1</label>
    </ligand>
</feature>